<sequence length="292" mass="32526">MKLLENDASLVQSVQTGLLKTKVYSTGAAFHWLHELGDKARYAFSDHTVSFQDTQNEQLLAIGQGDGTRRKYVVTAEMTMHTALHTQTPAQLRKIGVQWGKAINLVHVSPAGAALTHDMSPRSLQRSQDWLNGQWKIANRILGSKNLSILREWAQSMAQSSDRCVSHGQPGMAHFLVSTNPNDQVLLTGEDLGIADPHFDFGWVLGELAELEAFYPDLQDNVAAVRKGLMSEVPNSYSTDEWNVSSAYRLSQHAYDWHHYAGASEEHAGLLLHLADRLMNSLSSKVFRRTTC</sequence>
<evidence type="ECO:0000313" key="2">
    <source>
        <dbReference type="Proteomes" id="UP000316612"/>
    </source>
</evidence>
<proteinExistence type="predicted"/>
<reference evidence="1 2" key="1">
    <citation type="submission" date="2019-06" db="EMBL/GenBank/DDBJ databases">
        <title>Whole genome shotgun sequence of Glutamicibacter uratoxydans NBRC 15515.</title>
        <authorList>
            <person name="Hosoyama A."/>
            <person name="Uohara A."/>
            <person name="Ohji S."/>
            <person name="Ichikawa N."/>
        </authorList>
    </citation>
    <scope>NUCLEOTIDE SEQUENCE [LARGE SCALE GENOMIC DNA]</scope>
    <source>
        <strain evidence="1 2">NBRC 15515</strain>
    </source>
</reference>
<name>A0A4Y4DRB5_GLUUR</name>
<dbReference type="Proteomes" id="UP000316612">
    <property type="component" value="Unassembled WGS sequence"/>
</dbReference>
<protein>
    <recommendedName>
        <fullName evidence="3">Aminoglycoside phosphotransferase domain-containing protein</fullName>
    </recommendedName>
</protein>
<evidence type="ECO:0008006" key="3">
    <source>
        <dbReference type="Google" id="ProtNLM"/>
    </source>
</evidence>
<evidence type="ECO:0000313" key="1">
    <source>
        <dbReference type="EMBL" id="GED07882.1"/>
    </source>
</evidence>
<dbReference type="OrthoDB" id="3543178at2"/>
<dbReference type="AlphaFoldDB" id="A0A4Y4DRB5"/>
<organism evidence="1 2">
    <name type="scientific">Glutamicibacter uratoxydans</name>
    <name type="common">Arthrobacter uratoxydans</name>
    <dbReference type="NCBI Taxonomy" id="43667"/>
    <lineage>
        <taxon>Bacteria</taxon>
        <taxon>Bacillati</taxon>
        <taxon>Actinomycetota</taxon>
        <taxon>Actinomycetes</taxon>
        <taxon>Micrococcales</taxon>
        <taxon>Micrococcaceae</taxon>
        <taxon>Glutamicibacter</taxon>
    </lineage>
</organism>
<comment type="caution">
    <text evidence="1">The sequence shown here is derived from an EMBL/GenBank/DDBJ whole genome shotgun (WGS) entry which is preliminary data.</text>
</comment>
<gene>
    <name evidence="1" type="ORF">AUR04nite_34140</name>
</gene>
<keyword evidence="2" id="KW-1185">Reference proteome</keyword>
<dbReference type="EMBL" id="BJNY01000031">
    <property type="protein sequence ID" value="GED07882.1"/>
    <property type="molecule type" value="Genomic_DNA"/>
</dbReference>
<dbReference type="RefSeq" id="WP_141367423.1">
    <property type="nucleotide sequence ID" value="NZ_BAAAJL010000004.1"/>
</dbReference>
<accession>A0A4Y4DRB5</accession>